<dbReference type="InterPro" id="IPR014980">
    <property type="entry name" value="DOPA_dioxygen"/>
</dbReference>
<evidence type="ECO:0008006" key="2">
    <source>
        <dbReference type="Google" id="ProtNLM"/>
    </source>
</evidence>
<dbReference type="Pfam" id="PF08883">
    <property type="entry name" value="DOPA_dioxygen"/>
    <property type="match status" value="1"/>
</dbReference>
<gene>
    <name evidence="1" type="ORF">MNBD_ALPHA08-643</name>
</gene>
<proteinExistence type="predicted"/>
<dbReference type="InterPro" id="IPR023389">
    <property type="entry name" value="DOPA-like_sf"/>
</dbReference>
<feature type="non-terminal residue" evidence="1">
    <location>
        <position position="1"/>
    </location>
</feature>
<evidence type="ECO:0000313" key="1">
    <source>
        <dbReference type="EMBL" id="VAV86512.1"/>
    </source>
</evidence>
<name>A0A3B0R1X4_9ZZZZ</name>
<dbReference type="AlphaFoldDB" id="A0A3B0R1X4"/>
<reference evidence="1" key="1">
    <citation type="submission" date="2018-06" db="EMBL/GenBank/DDBJ databases">
        <authorList>
            <person name="Zhirakovskaya E."/>
        </authorList>
    </citation>
    <scope>NUCLEOTIDE SEQUENCE</scope>
</reference>
<dbReference type="PANTHER" id="PTHR36423">
    <property type="entry name" value="AFR070WP"/>
    <property type="match status" value="1"/>
</dbReference>
<dbReference type="SUPFAM" id="SSF143410">
    <property type="entry name" value="DOPA-like"/>
    <property type="match status" value="1"/>
</dbReference>
<dbReference type="Gene3D" id="3.30.70.1240">
    <property type="entry name" value="DOPA-like domains"/>
    <property type="match status" value="1"/>
</dbReference>
<organism evidence="1">
    <name type="scientific">hydrothermal vent metagenome</name>
    <dbReference type="NCBI Taxonomy" id="652676"/>
    <lineage>
        <taxon>unclassified sequences</taxon>
        <taxon>metagenomes</taxon>
        <taxon>ecological metagenomes</taxon>
    </lineage>
</organism>
<protein>
    <recommendedName>
        <fullName evidence="2">4,5-dioxygenase</fullName>
    </recommendedName>
</protein>
<sequence>YFTAATKQTAETVVAGVVDNFSVDFGHFHDQPVGPHPVGSCQVTVPFDLLGPVLNWLALNRQGLTIFIHADTGQVMKDHTEHTVWMGSMPDLNLDVLEKIVAQMES</sequence>
<accession>A0A3B0R1X4</accession>
<dbReference type="PIRSF" id="PIRSF028139">
    <property type="entry name" value="DOPA-diox_rel_Mll2280"/>
    <property type="match status" value="1"/>
</dbReference>
<dbReference type="PANTHER" id="PTHR36423:SF2">
    <property type="entry name" value="AFR070WP"/>
    <property type="match status" value="1"/>
</dbReference>
<dbReference type="EMBL" id="UOEC01000006">
    <property type="protein sequence ID" value="VAV86512.1"/>
    <property type="molecule type" value="Genomic_DNA"/>
</dbReference>